<proteinExistence type="predicted"/>
<evidence type="ECO:0000256" key="2">
    <source>
        <dbReference type="ARBA" id="ARBA00022741"/>
    </source>
</evidence>
<dbReference type="InterPro" id="IPR005479">
    <property type="entry name" value="CPAse_ATP-bd"/>
</dbReference>
<dbReference type="Pfam" id="PF15632">
    <property type="entry name" value="ATPgrasp_Ter"/>
    <property type="match status" value="1"/>
</dbReference>
<dbReference type="InterPro" id="IPR052032">
    <property type="entry name" value="ATP-dep_AA_Ligase"/>
</dbReference>
<dbReference type="PROSITE" id="PS00867">
    <property type="entry name" value="CPSASE_2"/>
    <property type="match status" value="1"/>
</dbReference>
<accession>A0A429Y4G4</accession>
<evidence type="ECO:0000259" key="5">
    <source>
        <dbReference type="PROSITE" id="PS50975"/>
    </source>
</evidence>
<dbReference type="OrthoDB" id="9803907at2"/>
<dbReference type="GO" id="GO:0005524">
    <property type="term" value="F:ATP binding"/>
    <property type="evidence" value="ECO:0007669"/>
    <property type="project" value="UniProtKB-UniRule"/>
</dbReference>
<protein>
    <submittedName>
        <fullName evidence="6">ATP-grasp domain-containing protein</fullName>
    </submittedName>
</protein>
<evidence type="ECO:0000313" key="7">
    <source>
        <dbReference type="Proteomes" id="UP000287156"/>
    </source>
</evidence>
<keyword evidence="3 4" id="KW-0067">ATP-binding</keyword>
<comment type="caution">
    <text evidence="6">The sequence shown here is derived from an EMBL/GenBank/DDBJ whole genome shotgun (WGS) entry which is preliminary data.</text>
</comment>
<evidence type="ECO:0000256" key="1">
    <source>
        <dbReference type="ARBA" id="ARBA00022598"/>
    </source>
</evidence>
<dbReference type="GO" id="GO:0046872">
    <property type="term" value="F:metal ion binding"/>
    <property type="evidence" value="ECO:0007669"/>
    <property type="project" value="InterPro"/>
</dbReference>
<dbReference type="EMBL" id="QYTV02000002">
    <property type="protein sequence ID" value="RST76324.1"/>
    <property type="molecule type" value="Genomic_DNA"/>
</dbReference>
<dbReference type="InterPro" id="IPR011761">
    <property type="entry name" value="ATP-grasp"/>
</dbReference>
<dbReference type="PANTHER" id="PTHR43585:SF2">
    <property type="entry name" value="ATP-GRASP ENZYME FSQD"/>
    <property type="match status" value="1"/>
</dbReference>
<organism evidence="6 7">
    <name type="scientific">Siminovitchia acidinfaciens</name>
    <dbReference type="NCBI Taxonomy" id="2321395"/>
    <lineage>
        <taxon>Bacteria</taxon>
        <taxon>Bacillati</taxon>
        <taxon>Bacillota</taxon>
        <taxon>Bacilli</taxon>
        <taxon>Bacillales</taxon>
        <taxon>Bacillaceae</taxon>
        <taxon>Siminovitchia</taxon>
    </lineage>
</organism>
<dbReference type="InterPro" id="IPR013815">
    <property type="entry name" value="ATP_grasp_subdomain_1"/>
</dbReference>
<evidence type="ECO:0000256" key="4">
    <source>
        <dbReference type="PROSITE-ProRule" id="PRU00409"/>
    </source>
</evidence>
<reference evidence="6" key="1">
    <citation type="submission" date="2018-12" db="EMBL/GenBank/DDBJ databases">
        <authorList>
            <person name="Sun L."/>
            <person name="Chen Z."/>
        </authorList>
    </citation>
    <scope>NUCLEOTIDE SEQUENCE [LARGE SCALE GENOMIC DNA]</scope>
    <source>
        <strain evidence="6">3-2-2</strain>
    </source>
</reference>
<feature type="domain" description="ATP-grasp" evidence="5">
    <location>
        <begin position="146"/>
        <end position="346"/>
    </location>
</feature>
<dbReference type="GO" id="GO:0016874">
    <property type="term" value="F:ligase activity"/>
    <property type="evidence" value="ECO:0007669"/>
    <property type="project" value="UniProtKB-KW"/>
</dbReference>
<gene>
    <name evidence="6" type="ORF">D4T97_006005</name>
</gene>
<dbReference type="Pfam" id="PF21360">
    <property type="entry name" value="PylC-like_N"/>
    <property type="match status" value="1"/>
</dbReference>
<keyword evidence="1" id="KW-0436">Ligase</keyword>
<keyword evidence="7" id="KW-1185">Reference proteome</keyword>
<dbReference type="PANTHER" id="PTHR43585">
    <property type="entry name" value="FUMIPYRROLE BIOSYNTHESIS PROTEIN C"/>
    <property type="match status" value="1"/>
</dbReference>
<dbReference type="Proteomes" id="UP000287156">
    <property type="component" value="Unassembled WGS sequence"/>
</dbReference>
<evidence type="ECO:0000313" key="6">
    <source>
        <dbReference type="EMBL" id="RST76324.1"/>
    </source>
</evidence>
<dbReference type="Gene3D" id="3.30.470.20">
    <property type="entry name" value="ATP-grasp fold, B domain"/>
    <property type="match status" value="1"/>
</dbReference>
<dbReference type="PROSITE" id="PS50975">
    <property type="entry name" value="ATP_GRASP"/>
    <property type="match status" value="1"/>
</dbReference>
<name>A0A429Y4G4_9BACI</name>
<dbReference type="InterPro" id="IPR048764">
    <property type="entry name" value="PylC_N"/>
</dbReference>
<evidence type="ECO:0000256" key="3">
    <source>
        <dbReference type="ARBA" id="ARBA00022840"/>
    </source>
</evidence>
<dbReference type="Gene3D" id="3.40.50.20">
    <property type="match status" value="1"/>
</dbReference>
<dbReference type="Gene3D" id="3.30.1490.20">
    <property type="entry name" value="ATP-grasp fold, A domain"/>
    <property type="match status" value="1"/>
</dbReference>
<keyword evidence="2 4" id="KW-0547">Nucleotide-binding</keyword>
<dbReference type="SUPFAM" id="SSF56059">
    <property type="entry name" value="Glutathione synthetase ATP-binding domain-like"/>
    <property type="match status" value="1"/>
</dbReference>
<sequence>MKNSISCWEKNLIGISRSQGEEFNMHLSTTVLLTGVGSPSAPGVIKSLRSARNHHFKIVGMDIDPDVATKAMVDKFFVGPEATSSHFIEECLTLCRAEKVDVILPLVSMELPRFSKNKQRFKGMGIEVSVSEHSSLIKAMNKGKLFQALKDKKISVPQSITVHTVDQLRKAIYDLGYPNRPVCMKPTVSDGSRGFRILDSQKNRLEHLFYEKPDSSYISVQELLDMLKDAYDIPETIVMEYLPHEEYSVDILANQGEVIIAIPRLREKITDGISVKSLIVKEDDVIEYTSRIVKELGLHGNIGVQVRRDQNHQPKILEINPRIQGTIVHCTAAGVNLPYLAIKLAKNMAINPEECTVQWGTRMRRYWDEVYFDSDGNSIQF</sequence>
<dbReference type="AlphaFoldDB" id="A0A429Y4G4"/>